<dbReference type="STRING" id="1280950.HJO_08714"/>
<dbReference type="RefSeq" id="WP_156945515.1">
    <property type="nucleotide sequence ID" value="NZ_ARYK01000004.1"/>
</dbReference>
<dbReference type="OrthoDB" id="7630873at2"/>
<dbReference type="AlphaFoldDB" id="A0A059FNT0"/>
<dbReference type="PATRIC" id="fig|1280950.3.peg.1745"/>
<dbReference type="Proteomes" id="UP000025171">
    <property type="component" value="Unassembled WGS sequence"/>
</dbReference>
<organism evidence="2 3">
    <name type="scientific">Hyphomonas johnsonii MHS-2</name>
    <dbReference type="NCBI Taxonomy" id="1280950"/>
    <lineage>
        <taxon>Bacteria</taxon>
        <taxon>Pseudomonadati</taxon>
        <taxon>Pseudomonadota</taxon>
        <taxon>Alphaproteobacteria</taxon>
        <taxon>Hyphomonadales</taxon>
        <taxon>Hyphomonadaceae</taxon>
        <taxon>Hyphomonas</taxon>
    </lineage>
</organism>
<keyword evidence="3" id="KW-1185">Reference proteome</keyword>
<name>A0A059FNT0_9PROT</name>
<evidence type="ECO:0000313" key="2">
    <source>
        <dbReference type="EMBL" id="KCZ92103.1"/>
    </source>
</evidence>
<keyword evidence="1" id="KW-0812">Transmembrane</keyword>
<evidence type="ECO:0000313" key="3">
    <source>
        <dbReference type="Proteomes" id="UP000025171"/>
    </source>
</evidence>
<proteinExistence type="predicted"/>
<dbReference type="Pfam" id="PF19578">
    <property type="entry name" value="DUF6090"/>
    <property type="match status" value="1"/>
</dbReference>
<reference evidence="2 3" key="1">
    <citation type="journal article" date="2014" name="Antonie Van Leeuwenhoek">
        <title>Hyphomonas beringensis sp. nov. and Hyphomonas chukchiensis sp. nov., isolated from surface seawater of the Bering Sea and Chukchi Sea.</title>
        <authorList>
            <person name="Li C."/>
            <person name="Lai Q."/>
            <person name="Li G."/>
            <person name="Dong C."/>
            <person name="Wang J."/>
            <person name="Liao Y."/>
            <person name="Shao Z."/>
        </authorList>
    </citation>
    <scope>NUCLEOTIDE SEQUENCE [LARGE SCALE GENOMIC DNA]</scope>
    <source>
        <strain evidence="2 3">MHS-2</strain>
    </source>
</reference>
<dbReference type="InterPro" id="IPR045749">
    <property type="entry name" value="DUF6090"/>
</dbReference>
<feature type="transmembrane region" description="Helical" evidence="1">
    <location>
        <begin position="15"/>
        <end position="33"/>
    </location>
</feature>
<keyword evidence="1" id="KW-0472">Membrane</keyword>
<comment type="caution">
    <text evidence="2">The sequence shown here is derived from an EMBL/GenBank/DDBJ whole genome shotgun (WGS) entry which is preliminary data.</text>
</comment>
<gene>
    <name evidence="2" type="ORF">HJO_08714</name>
</gene>
<accession>A0A059FNT0</accession>
<dbReference type="EMBL" id="ARYK01000004">
    <property type="protein sequence ID" value="KCZ92103.1"/>
    <property type="molecule type" value="Genomic_DNA"/>
</dbReference>
<sequence>MLLSRVTKHVKDQNWFAAALDFCIVVAGILIAVQIDAWANRQAVQKSTEASLRMLLSDLTLDIERLDLVTEAQTMRIDALQRVSDTLKEPDPNYEEVAENLNLAVDNSRTLLVRDTVYDTMEKEGQLVVLPPELRRKISMTYGYDFPALATAGLQMDENADEVESRCVDAYWDRELRVPISETREDLARLRNCIINLRGYSAWYLSSSEGQYRQNAEALKTALEIELGIEREL</sequence>
<evidence type="ECO:0000256" key="1">
    <source>
        <dbReference type="SAM" id="Phobius"/>
    </source>
</evidence>
<keyword evidence="1" id="KW-1133">Transmembrane helix</keyword>
<protein>
    <submittedName>
        <fullName evidence="2">Uncharacterized protein</fullName>
    </submittedName>
</protein>